<name>A0A0B7NZ43_PROFF</name>
<feature type="transmembrane region" description="Helical" evidence="2">
    <location>
        <begin position="99"/>
        <end position="121"/>
    </location>
</feature>
<dbReference type="AlphaFoldDB" id="A0A0B7NZ43"/>
<dbReference type="EMBL" id="LM676388">
    <property type="protein sequence ID" value="CEP26038.1"/>
    <property type="molecule type" value="Genomic_DNA"/>
</dbReference>
<keyword evidence="2" id="KW-0472">Membrane</keyword>
<keyword evidence="2" id="KW-0812">Transmembrane</keyword>
<feature type="region of interest" description="Disordered" evidence="1">
    <location>
        <begin position="1"/>
        <end position="24"/>
    </location>
</feature>
<feature type="transmembrane region" description="Helical" evidence="2">
    <location>
        <begin position="242"/>
        <end position="261"/>
    </location>
</feature>
<feature type="transmembrane region" description="Helical" evidence="2">
    <location>
        <begin position="177"/>
        <end position="194"/>
    </location>
</feature>
<evidence type="ECO:0000256" key="2">
    <source>
        <dbReference type="SAM" id="Phobius"/>
    </source>
</evidence>
<feature type="transmembrane region" description="Helical" evidence="2">
    <location>
        <begin position="128"/>
        <end position="145"/>
    </location>
</feature>
<keyword evidence="2" id="KW-1133">Transmembrane helix</keyword>
<feature type="transmembrane region" description="Helical" evidence="2">
    <location>
        <begin position="31"/>
        <end position="50"/>
    </location>
</feature>
<dbReference type="RefSeq" id="WP_013159971.1">
    <property type="nucleotide sequence ID" value="NZ_CP010341.1"/>
</dbReference>
<evidence type="ECO:0000313" key="3">
    <source>
        <dbReference type="EMBL" id="CEP26038.1"/>
    </source>
</evidence>
<reference evidence="3" key="1">
    <citation type="submission" date="2014-08" db="EMBL/GenBank/DDBJ databases">
        <authorList>
            <person name="Falentin Helene"/>
        </authorList>
    </citation>
    <scope>NUCLEOTIDE SEQUENCE</scope>
</reference>
<protein>
    <submittedName>
        <fullName evidence="3">Hypothetical membrane protein</fullName>
    </submittedName>
</protein>
<dbReference type="KEGG" id="pfre:RM25_0054"/>
<dbReference type="PATRIC" id="fig|66712.6.peg.58"/>
<gene>
    <name evidence="3" type="ORF">PFCIRM138_03695</name>
</gene>
<evidence type="ECO:0000256" key="1">
    <source>
        <dbReference type="SAM" id="MobiDB-lite"/>
    </source>
</evidence>
<feature type="transmembrane region" description="Helical" evidence="2">
    <location>
        <begin position="151"/>
        <end position="170"/>
    </location>
</feature>
<feature type="transmembrane region" description="Helical" evidence="2">
    <location>
        <begin position="214"/>
        <end position="235"/>
    </location>
</feature>
<proteinExistence type="predicted"/>
<sequence>MSQPGHEVELADDAHHSPRPRSTTGSLRRELVAIGLVAALVALIGLTPLLTNSHFYWYDDSAGGAYGQWFELGRQISHGHWPLLNPSAWMAGNYTVEQFGLLNPVVIVIGLITQLVSNAAVMATGVKLFFMMVGGAGVYALARQFGARRCLSVMAGVAAPLGGFTLFLDATSWVTNLEVWAYFPWVLWGLWRFIVQKKSYWPAFAAGYLTITVAYVQGTVMVVFAFVAFLIWCAIRRTASRALRTVLAGLPMGLLTLALYLPAAPMPAPNTAVRRSLRRRCGTRCWCSPACRRACSSARRCRRACAPPGRRLRHEVGASTRSPRQRQACWWRARSGRR</sequence>
<organism evidence="3">
    <name type="scientific">Propionibacterium freudenreichii subsp. freudenreichii</name>
    <dbReference type="NCBI Taxonomy" id="66712"/>
    <lineage>
        <taxon>Bacteria</taxon>
        <taxon>Bacillati</taxon>
        <taxon>Actinomycetota</taxon>
        <taxon>Actinomycetes</taxon>
        <taxon>Propionibacteriales</taxon>
        <taxon>Propionibacteriaceae</taxon>
        <taxon>Propionibacterium</taxon>
    </lineage>
</organism>
<feature type="compositionally biased region" description="Basic and acidic residues" evidence="1">
    <location>
        <begin position="1"/>
        <end position="16"/>
    </location>
</feature>
<accession>A0A0B7NZ43</accession>